<dbReference type="Pfam" id="PF01594">
    <property type="entry name" value="AI-2E_transport"/>
    <property type="match status" value="1"/>
</dbReference>
<organism evidence="7 8">
    <name type="scientific">Oceanobacillus locisalsi</name>
    <dbReference type="NCBI Taxonomy" id="546107"/>
    <lineage>
        <taxon>Bacteria</taxon>
        <taxon>Bacillati</taxon>
        <taxon>Bacillota</taxon>
        <taxon>Bacilli</taxon>
        <taxon>Bacillales</taxon>
        <taxon>Bacillaceae</taxon>
        <taxon>Oceanobacillus</taxon>
    </lineage>
</organism>
<evidence type="ECO:0000313" key="7">
    <source>
        <dbReference type="EMBL" id="MFD1065016.1"/>
    </source>
</evidence>
<feature type="transmembrane region" description="Helical" evidence="6">
    <location>
        <begin position="238"/>
        <end position="260"/>
    </location>
</feature>
<dbReference type="PANTHER" id="PTHR21716:SF69">
    <property type="entry name" value="TRANSPORT PROTEIN YUBA-RELATED"/>
    <property type="match status" value="1"/>
</dbReference>
<feature type="transmembrane region" description="Helical" evidence="6">
    <location>
        <begin position="87"/>
        <end position="108"/>
    </location>
</feature>
<comment type="similarity">
    <text evidence="2">Belongs to the autoinducer-2 exporter (AI-2E) (TC 2.A.86) family.</text>
</comment>
<evidence type="ECO:0000313" key="8">
    <source>
        <dbReference type="Proteomes" id="UP001597041"/>
    </source>
</evidence>
<feature type="transmembrane region" description="Helical" evidence="6">
    <location>
        <begin position="20"/>
        <end position="42"/>
    </location>
</feature>
<keyword evidence="8" id="KW-1185">Reference proteome</keyword>
<name>A0ABW3NED9_9BACI</name>
<dbReference type="RefSeq" id="WP_379590548.1">
    <property type="nucleotide sequence ID" value="NZ_JBHTKK010000002.1"/>
</dbReference>
<reference evidence="8" key="1">
    <citation type="journal article" date="2019" name="Int. J. Syst. Evol. Microbiol.">
        <title>The Global Catalogue of Microorganisms (GCM) 10K type strain sequencing project: providing services to taxonomists for standard genome sequencing and annotation.</title>
        <authorList>
            <consortium name="The Broad Institute Genomics Platform"/>
            <consortium name="The Broad Institute Genome Sequencing Center for Infectious Disease"/>
            <person name="Wu L."/>
            <person name="Ma J."/>
        </authorList>
    </citation>
    <scope>NUCLEOTIDE SEQUENCE [LARGE SCALE GENOMIC DNA]</scope>
    <source>
        <strain evidence="8">CCUG 56608</strain>
    </source>
</reference>
<feature type="transmembrane region" description="Helical" evidence="6">
    <location>
        <begin position="328"/>
        <end position="351"/>
    </location>
</feature>
<evidence type="ECO:0000256" key="4">
    <source>
        <dbReference type="ARBA" id="ARBA00022989"/>
    </source>
</evidence>
<dbReference type="InterPro" id="IPR002549">
    <property type="entry name" value="AI-2E-like"/>
</dbReference>
<evidence type="ECO:0000256" key="5">
    <source>
        <dbReference type="ARBA" id="ARBA00023136"/>
    </source>
</evidence>
<sequence>MKSVNDKIDLFKRFFLNNRFVVFLVILLLIGLNILIFTHISFVFTPFVVLLKTVLLPIILSAILYYLLNPIVNYLEKKNVKRIYSIFGLYLVIIGILTILISSVFPFLREQITSFIMSLPPFISDIETMVNNFIGGNFVNQFQLVEYIDLQGFATQLSDRSLDIVNSAFSNIGNVIGAVTDIVLAIVTLPFILFYLLKDGEKLPGYFIKFLPVAMRKPTFVILKEMNHQISSFIRGQIIVAFCIGVLMYIGFTIIGLEYAPVLALIAAFTNVVPYLGPAIAITPALIIAIVTSPFMVIKLIIVWTVVQLIEGKFISPQIMGRNLRVHPITIIFIILTSGKLFGIVGILLAVPGYALLKVFVTHVFEFFRIHSHLYEADLEKEKDEENNTQKE</sequence>
<proteinExistence type="inferred from homology"/>
<feature type="transmembrane region" description="Helical" evidence="6">
    <location>
        <begin position="280"/>
        <end position="307"/>
    </location>
</feature>
<keyword evidence="5 6" id="KW-0472">Membrane</keyword>
<dbReference type="PANTHER" id="PTHR21716">
    <property type="entry name" value="TRANSMEMBRANE PROTEIN"/>
    <property type="match status" value="1"/>
</dbReference>
<feature type="transmembrane region" description="Helical" evidence="6">
    <location>
        <begin position="175"/>
        <end position="197"/>
    </location>
</feature>
<evidence type="ECO:0000256" key="3">
    <source>
        <dbReference type="ARBA" id="ARBA00022692"/>
    </source>
</evidence>
<dbReference type="EMBL" id="JBHTKK010000002">
    <property type="protein sequence ID" value="MFD1065016.1"/>
    <property type="molecule type" value="Genomic_DNA"/>
</dbReference>
<evidence type="ECO:0000256" key="2">
    <source>
        <dbReference type="ARBA" id="ARBA00009773"/>
    </source>
</evidence>
<evidence type="ECO:0000256" key="6">
    <source>
        <dbReference type="SAM" id="Phobius"/>
    </source>
</evidence>
<comment type="subcellular location">
    <subcellularLocation>
        <location evidence="1">Membrane</location>
        <topology evidence="1">Multi-pass membrane protein</topology>
    </subcellularLocation>
</comment>
<gene>
    <name evidence="7" type="ORF">ACFQ19_03165</name>
</gene>
<keyword evidence="3 6" id="KW-0812">Transmembrane</keyword>
<feature type="transmembrane region" description="Helical" evidence="6">
    <location>
        <begin position="54"/>
        <end position="75"/>
    </location>
</feature>
<protein>
    <submittedName>
        <fullName evidence="7">AI-2E family transporter</fullName>
    </submittedName>
</protein>
<evidence type="ECO:0000256" key="1">
    <source>
        <dbReference type="ARBA" id="ARBA00004141"/>
    </source>
</evidence>
<accession>A0ABW3NED9</accession>
<dbReference type="Proteomes" id="UP001597041">
    <property type="component" value="Unassembled WGS sequence"/>
</dbReference>
<keyword evidence="4 6" id="KW-1133">Transmembrane helix</keyword>
<comment type="caution">
    <text evidence="7">The sequence shown here is derived from an EMBL/GenBank/DDBJ whole genome shotgun (WGS) entry which is preliminary data.</text>
</comment>